<sequence>MGGMISQCNSANKYRRLDPELEKKMVEAIKLRASSRRNSFKSINSIILRFPQYKEGLKTIKSVFEQYDEDSNGTIDRGELKKCLQKLRPHLTDKDIDDLYHSCDIDGHEGIQFTEFVVLLCLTYLLGKPATTTNNTSMLGLPQLETTFETIVEAFLFLDNNCDGKVNKKDMIRALNDASPWEKSPGYITMKRFKEMDWHKNGRVSFKEFLFTFINWVGFDDDDEREIIASPGRKC</sequence>
<organism evidence="1 2">
    <name type="scientific">Persea americana</name>
    <name type="common">Avocado</name>
    <dbReference type="NCBI Taxonomy" id="3435"/>
    <lineage>
        <taxon>Eukaryota</taxon>
        <taxon>Viridiplantae</taxon>
        <taxon>Streptophyta</taxon>
        <taxon>Embryophyta</taxon>
        <taxon>Tracheophyta</taxon>
        <taxon>Spermatophyta</taxon>
        <taxon>Magnoliopsida</taxon>
        <taxon>Magnoliidae</taxon>
        <taxon>Laurales</taxon>
        <taxon>Lauraceae</taxon>
        <taxon>Persea</taxon>
    </lineage>
</organism>
<dbReference type="EMBL" id="CM056816">
    <property type="protein sequence ID" value="KAJ8634433.1"/>
    <property type="molecule type" value="Genomic_DNA"/>
</dbReference>
<comment type="caution">
    <text evidence="1">The sequence shown here is derived from an EMBL/GenBank/DDBJ whole genome shotgun (WGS) entry which is preliminary data.</text>
</comment>
<keyword evidence="2" id="KW-1185">Reference proteome</keyword>
<dbReference type="Proteomes" id="UP001234297">
    <property type="component" value="Chromosome 8"/>
</dbReference>
<reference evidence="1 2" key="1">
    <citation type="journal article" date="2022" name="Hortic Res">
        <title>A haplotype resolved chromosomal level avocado genome allows analysis of novel avocado genes.</title>
        <authorList>
            <person name="Nath O."/>
            <person name="Fletcher S.J."/>
            <person name="Hayward A."/>
            <person name="Shaw L.M."/>
            <person name="Masouleh A.K."/>
            <person name="Furtado A."/>
            <person name="Henry R.J."/>
            <person name="Mitter N."/>
        </authorList>
    </citation>
    <scope>NUCLEOTIDE SEQUENCE [LARGE SCALE GENOMIC DNA]</scope>
    <source>
        <strain evidence="2">cv. Hass</strain>
    </source>
</reference>
<evidence type="ECO:0000313" key="1">
    <source>
        <dbReference type="EMBL" id="KAJ8634433.1"/>
    </source>
</evidence>
<gene>
    <name evidence="1" type="ORF">MRB53_027769</name>
</gene>
<name>A0ACC2LM13_PERAE</name>
<evidence type="ECO:0000313" key="2">
    <source>
        <dbReference type="Proteomes" id="UP001234297"/>
    </source>
</evidence>
<protein>
    <submittedName>
        <fullName evidence="1">Uncharacterized protein</fullName>
    </submittedName>
</protein>
<proteinExistence type="predicted"/>
<accession>A0ACC2LM13</accession>